<name>A0A511ZMS9_9BACI</name>
<dbReference type="OrthoDB" id="2913105at2"/>
<proteinExistence type="predicted"/>
<evidence type="ECO:0008006" key="3">
    <source>
        <dbReference type="Google" id="ProtNLM"/>
    </source>
</evidence>
<evidence type="ECO:0000313" key="1">
    <source>
        <dbReference type="EMBL" id="GEN88752.1"/>
    </source>
</evidence>
<dbReference type="Proteomes" id="UP000321558">
    <property type="component" value="Unassembled WGS sequence"/>
</dbReference>
<accession>A0A511ZMS9</accession>
<dbReference type="InterPro" id="IPR049825">
    <property type="entry name" value="Lasso_PadeA-like"/>
</dbReference>
<dbReference type="EMBL" id="BJYM01000015">
    <property type="protein sequence ID" value="GEN88752.1"/>
    <property type="molecule type" value="Genomic_DNA"/>
</dbReference>
<dbReference type="RefSeq" id="WP_147211653.1">
    <property type="nucleotide sequence ID" value="NZ_BJYM01000015.1"/>
</dbReference>
<sequence>MKKQWKEPKLELLDIKETMASFKGDSWDGFFIGRYNKPDPNPGEDIS</sequence>
<gene>
    <name evidence="1" type="ORF">OSO01_34910</name>
</gene>
<evidence type="ECO:0000313" key="2">
    <source>
        <dbReference type="Proteomes" id="UP000321558"/>
    </source>
</evidence>
<keyword evidence="2" id="KW-1185">Reference proteome</keyword>
<comment type="caution">
    <text evidence="1">The sequence shown here is derived from an EMBL/GenBank/DDBJ whole genome shotgun (WGS) entry which is preliminary data.</text>
</comment>
<organism evidence="1 2">
    <name type="scientific">Oceanobacillus sojae</name>
    <dbReference type="NCBI Taxonomy" id="582851"/>
    <lineage>
        <taxon>Bacteria</taxon>
        <taxon>Bacillati</taxon>
        <taxon>Bacillota</taxon>
        <taxon>Bacilli</taxon>
        <taxon>Bacillales</taxon>
        <taxon>Bacillaceae</taxon>
        <taxon>Oceanobacillus</taxon>
    </lineage>
</organism>
<reference evidence="1 2" key="1">
    <citation type="submission" date="2019-07" db="EMBL/GenBank/DDBJ databases">
        <title>Whole genome shotgun sequence of Oceanobacillus sojae NBRC 105379.</title>
        <authorList>
            <person name="Hosoyama A."/>
            <person name="Uohara A."/>
            <person name="Ohji S."/>
            <person name="Ichikawa N."/>
        </authorList>
    </citation>
    <scope>NUCLEOTIDE SEQUENCE [LARGE SCALE GENOMIC DNA]</scope>
    <source>
        <strain evidence="1 2">NBRC 105379</strain>
    </source>
</reference>
<protein>
    <recommendedName>
        <fullName evidence="3">Paeninodin family lasso peptide</fullName>
    </recommendedName>
</protein>
<dbReference type="NCBIfam" id="NF033524">
    <property type="entry name" value="lasso_PadeA_fam"/>
    <property type="match status" value="1"/>
</dbReference>
<dbReference type="AlphaFoldDB" id="A0A511ZMS9"/>